<dbReference type="InterPro" id="IPR010982">
    <property type="entry name" value="Lambda_DNA-bd_dom_sf"/>
</dbReference>
<dbReference type="CDD" id="cd00093">
    <property type="entry name" value="HTH_XRE"/>
    <property type="match status" value="1"/>
</dbReference>
<dbReference type="RefSeq" id="WP_152779969.1">
    <property type="nucleotide sequence ID" value="NZ_BAABEQ010000126.1"/>
</dbReference>
<keyword evidence="3" id="KW-1185">Reference proteome</keyword>
<evidence type="ECO:0000313" key="3">
    <source>
        <dbReference type="Proteomes" id="UP000326979"/>
    </source>
</evidence>
<dbReference type="OrthoDB" id="72638at2"/>
<accession>A0A5N8VW57</accession>
<dbReference type="SUPFAM" id="SSF47413">
    <property type="entry name" value="lambda repressor-like DNA-binding domains"/>
    <property type="match status" value="1"/>
</dbReference>
<evidence type="ECO:0000259" key="1">
    <source>
        <dbReference type="PROSITE" id="PS50943"/>
    </source>
</evidence>
<proteinExistence type="predicted"/>
<evidence type="ECO:0000313" key="2">
    <source>
        <dbReference type="EMBL" id="MPY38926.1"/>
    </source>
</evidence>
<dbReference type="Pfam" id="PF01381">
    <property type="entry name" value="HTH_3"/>
    <property type="match status" value="1"/>
</dbReference>
<organism evidence="2 3">
    <name type="scientific">Streptomyces phyllanthi</name>
    <dbReference type="NCBI Taxonomy" id="1803180"/>
    <lineage>
        <taxon>Bacteria</taxon>
        <taxon>Bacillati</taxon>
        <taxon>Actinomycetota</taxon>
        <taxon>Actinomycetes</taxon>
        <taxon>Kitasatosporales</taxon>
        <taxon>Streptomycetaceae</taxon>
        <taxon>Streptomyces</taxon>
    </lineage>
</organism>
<dbReference type="InterPro" id="IPR001387">
    <property type="entry name" value="Cro/C1-type_HTH"/>
</dbReference>
<dbReference type="EMBL" id="VJZE01000008">
    <property type="protein sequence ID" value="MPY38926.1"/>
    <property type="molecule type" value="Genomic_DNA"/>
</dbReference>
<dbReference type="AlphaFoldDB" id="A0A5N8VW57"/>
<reference evidence="2 3" key="1">
    <citation type="submission" date="2019-07" db="EMBL/GenBank/DDBJ databases">
        <title>New species of Amycolatopsis and Streptomyces.</title>
        <authorList>
            <person name="Duangmal K."/>
            <person name="Teo W.F.A."/>
            <person name="Lipun K."/>
        </authorList>
    </citation>
    <scope>NUCLEOTIDE SEQUENCE [LARGE SCALE GENOMIC DNA]</scope>
    <source>
        <strain evidence="2 3">TISTR 2346</strain>
    </source>
</reference>
<sequence>MTREPRPVVFEASLRSLLDSAALAGNRKKLARALGVNEATISHYLHGRIRPSFDTLVGIADFFNVSLDYVVFGERPRLQAPEDPVGLRAQIRRAVVESSDLSGRHLDMFTRISRRLEAKIDDVARALVEENEGWGPVGFVTDAEAIGLEACITRMRIMTRLFQSDVQDGEPGAFFEVVSANLLSGRPYQYLLYGERDLWFPAVESFRDLVIRSGVPVELTHELLQFRAVEQELVSSVCILDLDVPLVSRQEPILLERHRDNISREGIWAYMSIERADAQGGVTIEPLYLESTLRQFNRDWAVARPL</sequence>
<dbReference type="GO" id="GO:0003677">
    <property type="term" value="F:DNA binding"/>
    <property type="evidence" value="ECO:0007669"/>
    <property type="project" value="InterPro"/>
</dbReference>
<comment type="caution">
    <text evidence="2">The sequence shown here is derived from an EMBL/GenBank/DDBJ whole genome shotgun (WGS) entry which is preliminary data.</text>
</comment>
<dbReference type="SMART" id="SM00530">
    <property type="entry name" value="HTH_XRE"/>
    <property type="match status" value="1"/>
</dbReference>
<dbReference type="Proteomes" id="UP000326979">
    <property type="component" value="Unassembled WGS sequence"/>
</dbReference>
<name>A0A5N8VW57_9ACTN</name>
<dbReference type="PROSITE" id="PS50943">
    <property type="entry name" value="HTH_CROC1"/>
    <property type="match status" value="1"/>
</dbReference>
<gene>
    <name evidence="2" type="ORF">FNH04_02890</name>
</gene>
<dbReference type="Gene3D" id="1.10.260.40">
    <property type="entry name" value="lambda repressor-like DNA-binding domains"/>
    <property type="match status" value="1"/>
</dbReference>
<feature type="domain" description="HTH cro/C1-type" evidence="1">
    <location>
        <begin position="28"/>
        <end position="70"/>
    </location>
</feature>
<protein>
    <submittedName>
        <fullName evidence="2">Helix-turn-helix transcriptional regulator</fullName>
    </submittedName>
</protein>